<evidence type="ECO:0000313" key="2">
    <source>
        <dbReference type="Proteomes" id="UP000518904"/>
    </source>
</evidence>
<proteinExistence type="predicted"/>
<accession>A0A7Y0XAK2</accession>
<dbReference type="AlphaFoldDB" id="A0A7Y0XAK2"/>
<protein>
    <submittedName>
        <fullName evidence="1">Uncharacterized protein</fullName>
    </submittedName>
</protein>
<dbReference type="Proteomes" id="UP000518904">
    <property type="component" value="Unassembled WGS sequence"/>
</dbReference>
<feature type="non-terminal residue" evidence="1">
    <location>
        <position position="1"/>
    </location>
</feature>
<reference evidence="1 2" key="1">
    <citation type="submission" date="2020-04" db="EMBL/GenBank/DDBJ databases">
        <title>Whole-genome sequencing of Vibrio spp. from China reveals different genetic environments of blaCTX-M-14 among diverse lineages.</title>
        <authorList>
            <person name="Zheng Z."/>
            <person name="Ye L."/>
            <person name="Chen S."/>
        </authorList>
    </citation>
    <scope>NUCLEOTIDE SEQUENCE [LARGE SCALE GENOMIC DNA]</scope>
    <source>
        <strain evidence="1 2">Vb0551</strain>
    </source>
</reference>
<organism evidence="1 2">
    <name type="scientific">Vibrio parahaemolyticus</name>
    <dbReference type="NCBI Taxonomy" id="670"/>
    <lineage>
        <taxon>Bacteria</taxon>
        <taxon>Pseudomonadati</taxon>
        <taxon>Pseudomonadota</taxon>
        <taxon>Gammaproteobacteria</taxon>
        <taxon>Vibrionales</taxon>
        <taxon>Vibrionaceae</taxon>
        <taxon>Vibrio</taxon>
    </lineage>
</organism>
<evidence type="ECO:0000313" key="1">
    <source>
        <dbReference type="EMBL" id="NMU81865.1"/>
    </source>
</evidence>
<gene>
    <name evidence="1" type="ORF">HKB16_03115</name>
</gene>
<dbReference type="EMBL" id="JABCLB010000336">
    <property type="protein sequence ID" value="NMU81865.1"/>
    <property type="molecule type" value="Genomic_DNA"/>
</dbReference>
<name>A0A7Y0XAK2_VIBPH</name>
<feature type="non-terminal residue" evidence="1">
    <location>
        <position position="90"/>
    </location>
</feature>
<comment type="caution">
    <text evidence="1">The sequence shown here is derived from an EMBL/GenBank/DDBJ whole genome shotgun (WGS) entry which is preliminary data.</text>
</comment>
<sequence length="90" mass="10345">SPLSESVFSFTQQLALEALAEHSTPITVKDWFQEYQEKEPLPTLGDVMFYALLLPLTRSDKPLFSIDSLQKNWWEQQVCITEHTQACLEG</sequence>